<dbReference type="EMBL" id="ML771297">
    <property type="protein sequence ID" value="KAE9382584.1"/>
    <property type="molecule type" value="Genomic_DNA"/>
</dbReference>
<keyword evidence="2" id="KW-1185">Reference proteome</keyword>
<proteinExistence type="predicted"/>
<accession>A0A6A4GAT1</accession>
<feature type="non-terminal residue" evidence="1">
    <location>
        <position position="1"/>
    </location>
</feature>
<evidence type="ECO:0000313" key="1">
    <source>
        <dbReference type="EMBL" id="KAE9382584.1"/>
    </source>
</evidence>
<protein>
    <recommendedName>
        <fullName evidence="3">Retrotransposon gag domain-containing protein</fullName>
    </recommendedName>
</protein>
<name>A0A6A4GAT1_9AGAR</name>
<dbReference type="Proteomes" id="UP000799118">
    <property type="component" value="Unassembled WGS sequence"/>
</dbReference>
<feature type="non-terminal residue" evidence="1">
    <location>
        <position position="169"/>
    </location>
</feature>
<reference evidence="1" key="1">
    <citation type="journal article" date="2019" name="Environ. Microbiol.">
        <title>Fungal ecological strategies reflected in gene transcription - a case study of two litter decomposers.</title>
        <authorList>
            <person name="Barbi F."/>
            <person name="Kohler A."/>
            <person name="Barry K."/>
            <person name="Baskaran P."/>
            <person name="Daum C."/>
            <person name="Fauchery L."/>
            <person name="Ihrmark K."/>
            <person name="Kuo A."/>
            <person name="LaButti K."/>
            <person name="Lipzen A."/>
            <person name="Morin E."/>
            <person name="Grigoriev I.V."/>
            <person name="Henrissat B."/>
            <person name="Lindahl B."/>
            <person name="Martin F."/>
        </authorList>
    </citation>
    <scope>NUCLEOTIDE SEQUENCE</scope>
    <source>
        <strain evidence="1">JB14</strain>
    </source>
</reference>
<evidence type="ECO:0008006" key="3">
    <source>
        <dbReference type="Google" id="ProtNLM"/>
    </source>
</evidence>
<sequence length="169" mass="19855">IPSWDGNTDVLMQWISKINDLAASSSSVFKQLGRAVPKRLEGSAEVWYWSLPLTYRTQIEANWGTLRQAIGDYYMNRKWYHNMRRKADKSHYRESGYENETPSEYFIRKNDLLTTVYNLDSSELIMNVMEGAPVNWATVLNTRQYNDIVEFQSAIHYYEDTLLELGDFM</sequence>
<evidence type="ECO:0000313" key="2">
    <source>
        <dbReference type="Proteomes" id="UP000799118"/>
    </source>
</evidence>
<dbReference type="AlphaFoldDB" id="A0A6A4GAT1"/>
<gene>
    <name evidence="1" type="ORF">BT96DRAFT_770885</name>
</gene>
<organism evidence="1 2">
    <name type="scientific">Gymnopus androsaceus JB14</name>
    <dbReference type="NCBI Taxonomy" id="1447944"/>
    <lineage>
        <taxon>Eukaryota</taxon>
        <taxon>Fungi</taxon>
        <taxon>Dikarya</taxon>
        <taxon>Basidiomycota</taxon>
        <taxon>Agaricomycotina</taxon>
        <taxon>Agaricomycetes</taxon>
        <taxon>Agaricomycetidae</taxon>
        <taxon>Agaricales</taxon>
        <taxon>Marasmiineae</taxon>
        <taxon>Omphalotaceae</taxon>
        <taxon>Gymnopus</taxon>
    </lineage>
</organism>
<dbReference type="OrthoDB" id="3203159at2759"/>